<organism evidence="2 3">
    <name type="scientific">Ophiobolus disseminans</name>
    <dbReference type="NCBI Taxonomy" id="1469910"/>
    <lineage>
        <taxon>Eukaryota</taxon>
        <taxon>Fungi</taxon>
        <taxon>Dikarya</taxon>
        <taxon>Ascomycota</taxon>
        <taxon>Pezizomycotina</taxon>
        <taxon>Dothideomycetes</taxon>
        <taxon>Pleosporomycetidae</taxon>
        <taxon>Pleosporales</taxon>
        <taxon>Pleosporineae</taxon>
        <taxon>Phaeosphaeriaceae</taxon>
        <taxon>Ophiobolus</taxon>
    </lineage>
</organism>
<gene>
    <name evidence="2" type="ORF">CC86DRAFT_372340</name>
</gene>
<dbReference type="Proteomes" id="UP000799424">
    <property type="component" value="Unassembled WGS sequence"/>
</dbReference>
<feature type="compositionally biased region" description="Basic and acidic residues" evidence="1">
    <location>
        <begin position="43"/>
        <end position="86"/>
    </location>
</feature>
<accession>A0A6A6ZSR1</accession>
<proteinExistence type="predicted"/>
<dbReference type="EMBL" id="MU006232">
    <property type="protein sequence ID" value="KAF2823367.1"/>
    <property type="molecule type" value="Genomic_DNA"/>
</dbReference>
<keyword evidence="3" id="KW-1185">Reference proteome</keyword>
<reference evidence="2" key="1">
    <citation type="journal article" date="2020" name="Stud. Mycol.">
        <title>101 Dothideomycetes genomes: a test case for predicting lifestyles and emergence of pathogens.</title>
        <authorList>
            <person name="Haridas S."/>
            <person name="Albert R."/>
            <person name="Binder M."/>
            <person name="Bloem J."/>
            <person name="Labutti K."/>
            <person name="Salamov A."/>
            <person name="Andreopoulos B."/>
            <person name="Baker S."/>
            <person name="Barry K."/>
            <person name="Bills G."/>
            <person name="Bluhm B."/>
            <person name="Cannon C."/>
            <person name="Castanera R."/>
            <person name="Culley D."/>
            <person name="Daum C."/>
            <person name="Ezra D."/>
            <person name="Gonzalez J."/>
            <person name="Henrissat B."/>
            <person name="Kuo A."/>
            <person name="Liang C."/>
            <person name="Lipzen A."/>
            <person name="Lutzoni F."/>
            <person name="Magnuson J."/>
            <person name="Mondo S."/>
            <person name="Nolan M."/>
            <person name="Ohm R."/>
            <person name="Pangilinan J."/>
            <person name="Park H.-J."/>
            <person name="Ramirez L."/>
            <person name="Alfaro M."/>
            <person name="Sun H."/>
            <person name="Tritt A."/>
            <person name="Yoshinaga Y."/>
            <person name="Zwiers L.-H."/>
            <person name="Turgeon B."/>
            <person name="Goodwin S."/>
            <person name="Spatafora J."/>
            <person name="Crous P."/>
            <person name="Grigoriev I."/>
        </authorList>
    </citation>
    <scope>NUCLEOTIDE SEQUENCE</scope>
    <source>
        <strain evidence="2">CBS 113818</strain>
    </source>
</reference>
<dbReference type="AlphaFoldDB" id="A0A6A6ZSR1"/>
<evidence type="ECO:0000313" key="3">
    <source>
        <dbReference type="Proteomes" id="UP000799424"/>
    </source>
</evidence>
<evidence type="ECO:0000313" key="2">
    <source>
        <dbReference type="EMBL" id="KAF2823367.1"/>
    </source>
</evidence>
<dbReference type="OrthoDB" id="3791473at2759"/>
<feature type="region of interest" description="Disordered" evidence="1">
    <location>
        <begin position="1"/>
        <end position="96"/>
    </location>
</feature>
<sequence length="111" mass="12264">MTESNSAASESFKKPISDSSAAASPAPVPAPNSNAVPQKAKSSWRDKLHLGSKTEEPGKESWRDASLSEEKRWKEWQKAKDREQREGGATGVFTQPYKAKGKGKWAYWLAL</sequence>
<name>A0A6A6ZSR1_9PLEO</name>
<protein>
    <submittedName>
        <fullName evidence="2">Uncharacterized protein</fullName>
    </submittedName>
</protein>
<feature type="compositionally biased region" description="Low complexity" evidence="1">
    <location>
        <begin position="19"/>
        <end position="37"/>
    </location>
</feature>
<evidence type="ECO:0000256" key="1">
    <source>
        <dbReference type="SAM" id="MobiDB-lite"/>
    </source>
</evidence>